<feature type="transmembrane region" description="Helical" evidence="1">
    <location>
        <begin position="40"/>
        <end position="58"/>
    </location>
</feature>
<evidence type="ECO:0000313" key="3">
    <source>
        <dbReference type="Proteomes" id="UP001596353"/>
    </source>
</evidence>
<gene>
    <name evidence="2" type="ORF">ACFQFQ_11915</name>
</gene>
<accession>A0ABW2B2Y5</accession>
<keyword evidence="1" id="KW-1133">Transmembrane helix</keyword>
<keyword evidence="1" id="KW-0812">Transmembrane</keyword>
<name>A0ABW2B2Y5_9RHOB</name>
<dbReference type="Proteomes" id="UP001596353">
    <property type="component" value="Unassembled WGS sequence"/>
</dbReference>
<dbReference type="EMBL" id="JBHSWG010000001">
    <property type="protein sequence ID" value="MFC6760039.1"/>
    <property type="molecule type" value="Genomic_DNA"/>
</dbReference>
<evidence type="ECO:0000313" key="2">
    <source>
        <dbReference type="EMBL" id="MFC6760039.1"/>
    </source>
</evidence>
<protein>
    <submittedName>
        <fullName evidence="2">Uncharacterized protein</fullName>
    </submittedName>
</protein>
<evidence type="ECO:0000256" key="1">
    <source>
        <dbReference type="SAM" id="Phobius"/>
    </source>
</evidence>
<keyword evidence="1" id="KW-0472">Membrane</keyword>
<comment type="caution">
    <text evidence="2">The sequence shown here is derived from an EMBL/GenBank/DDBJ whole genome shotgun (WGS) entry which is preliminary data.</text>
</comment>
<organism evidence="2 3">
    <name type="scientific">Sulfitobacter porphyrae</name>
    <dbReference type="NCBI Taxonomy" id="1246864"/>
    <lineage>
        <taxon>Bacteria</taxon>
        <taxon>Pseudomonadati</taxon>
        <taxon>Pseudomonadota</taxon>
        <taxon>Alphaproteobacteria</taxon>
        <taxon>Rhodobacterales</taxon>
        <taxon>Roseobacteraceae</taxon>
        <taxon>Sulfitobacter</taxon>
    </lineage>
</organism>
<keyword evidence="3" id="KW-1185">Reference proteome</keyword>
<proteinExistence type="predicted"/>
<reference evidence="3" key="1">
    <citation type="journal article" date="2019" name="Int. J. Syst. Evol. Microbiol.">
        <title>The Global Catalogue of Microorganisms (GCM) 10K type strain sequencing project: providing services to taxonomists for standard genome sequencing and annotation.</title>
        <authorList>
            <consortium name="The Broad Institute Genomics Platform"/>
            <consortium name="The Broad Institute Genome Sequencing Center for Infectious Disease"/>
            <person name="Wu L."/>
            <person name="Ma J."/>
        </authorList>
    </citation>
    <scope>NUCLEOTIDE SEQUENCE [LARGE SCALE GENOMIC DNA]</scope>
    <source>
        <strain evidence="3">CCUG 66188</strain>
    </source>
</reference>
<sequence length="76" mass="8433">MITLLRSHQGASGKIRLARVGDNECQHDLAILFQDWASPGYQAAMIFFALLFFDWLFLRGNVTQAISNFIASALSG</sequence>